<keyword evidence="3" id="KW-1185">Reference proteome</keyword>
<dbReference type="STRING" id="1853130.PMA3_23975"/>
<feature type="chain" id="PRO_5008250148" evidence="1">
    <location>
        <begin position="22"/>
        <end position="406"/>
    </location>
</feature>
<dbReference type="OrthoDB" id="6764591at2"/>
<gene>
    <name evidence="2" type="ORF">PMA3_23975</name>
</gene>
<dbReference type="RefSeq" id="WP_064679521.1">
    <property type="nucleotide sequence ID" value="NZ_CP014870.1"/>
</dbReference>
<keyword evidence="1" id="KW-0732">Signal</keyword>
<reference evidence="2 3" key="1">
    <citation type="journal article" date="2018" name="Syst. Appl. Microbiol.">
        <title>Pseudomonas silesiensis sp. nov. strain A3T isolated from a biological pesticide sewage treatment plant and analysis of the complete genome sequence.</title>
        <authorList>
            <person name="Kaminski M.A."/>
            <person name="Furmanczyk E.M."/>
            <person name="Sobczak A."/>
            <person name="Dziembowski A."/>
            <person name="Lipinski L."/>
        </authorList>
    </citation>
    <scope>NUCLEOTIDE SEQUENCE [LARGE SCALE GENOMIC DNA]</scope>
    <source>
        <strain evidence="2 3">A3</strain>
    </source>
</reference>
<accession>A0A191YYT1</accession>
<dbReference type="KEGG" id="psil:PMA3_23975"/>
<name>A0A191YYT1_9PSED</name>
<feature type="signal peptide" evidence="1">
    <location>
        <begin position="1"/>
        <end position="21"/>
    </location>
</feature>
<sequence length="406" mass="44833">MKKSMCSLGLFLALIVPDVEAVNREIRATFQPDPAQPSKNVFINKTPNSGYCATYPGECEQHNMFSIQLPVRFSSTRALYQGEVIPIKVPANWRRLTVTNAETQETETVEVRITGIGSNYVLSHPAHELVGISDVIEGHRKLWTSSSWVYAPAPCQYSGVGAYGPERYRFFWKTPAEESCVKRTAYPIPSMYFETLDFAYELRTPNPLGMSSGLYTGSMPYTLGSLGDFDLGPLMTPDDANLTLDFVLDVQHTLKVDLPPGGNKVALEPEGGWTRWIEGGRKPTRIYREQPFYLSASSRFKVLMLCNSTGGTECKLGSPKGNTTGVEVFLTLPAGISGPGGPDGNVTRLPLRYNNWAGPFQPGLYVDRKAGSLLFEMTPFSIDFLLRPGMADRLSGNITIIWDSEA</sequence>
<proteinExistence type="predicted"/>
<dbReference type="EMBL" id="CP014870">
    <property type="protein sequence ID" value="ANJ58057.1"/>
    <property type="molecule type" value="Genomic_DNA"/>
</dbReference>
<protein>
    <submittedName>
        <fullName evidence="2">Uncharacterized protein</fullName>
    </submittedName>
</protein>
<evidence type="ECO:0000313" key="3">
    <source>
        <dbReference type="Proteomes" id="UP000078354"/>
    </source>
</evidence>
<dbReference type="Proteomes" id="UP000078354">
    <property type="component" value="Chromosome"/>
</dbReference>
<dbReference type="AlphaFoldDB" id="A0A191YYT1"/>
<evidence type="ECO:0000256" key="1">
    <source>
        <dbReference type="SAM" id="SignalP"/>
    </source>
</evidence>
<evidence type="ECO:0000313" key="2">
    <source>
        <dbReference type="EMBL" id="ANJ58057.1"/>
    </source>
</evidence>
<organism evidence="2 3">
    <name type="scientific">Pseudomonas silesiensis</name>
    <dbReference type="NCBI Taxonomy" id="1853130"/>
    <lineage>
        <taxon>Bacteria</taxon>
        <taxon>Pseudomonadati</taxon>
        <taxon>Pseudomonadota</taxon>
        <taxon>Gammaproteobacteria</taxon>
        <taxon>Pseudomonadales</taxon>
        <taxon>Pseudomonadaceae</taxon>
        <taxon>Pseudomonas</taxon>
    </lineage>
</organism>